<evidence type="ECO:0000256" key="2">
    <source>
        <dbReference type="SAM" id="MobiDB-lite"/>
    </source>
</evidence>
<dbReference type="InterPro" id="IPR046341">
    <property type="entry name" value="SET_dom_sf"/>
</dbReference>
<dbReference type="InterPro" id="IPR040051">
    <property type="entry name" value="SECISBP2"/>
</dbReference>
<gene>
    <name evidence="4" type="ORF">C1SCF055_LOCUS29680</name>
</gene>
<dbReference type="OrthoDB" id="263617at2759"/>
<feature type="region of interest" description="Disordered" evidence="2">
    <location>
        <begin position="290"/>
        <end position="309"/>
    </location>
</feature>
<reference evidence="4" key="1">
    <citation type="submission" date="2022-10" db="EMBL/GenBank/DDBJ databases">
        <authorList>
            <person name="Chen Y."/>
            <person name="Dougan E. K."/>
            <person name="Chan C."/>
            <person name="Rhodes N."/>
            <person name="Thang M."/>
        </authorList>
    </citation>
    <scope>NUCLEOTIDE SEQUENCE</scope>
</reference>
<dbReference type="PANTHER" id="PTHR13284:SF4">
    <property type="entry name" value="C2H2-TYPE DOMAIN-CONTAINING PROTEIN"/>
    <property type="match status" value="1"/>
</dbReference>
<dbReference type="EMBL" id="CAMXCT030003334">
    <property type="protein sequence ID" value="CAL4791163.1"/>
    <property type="molecule type" value="Genomic_DNA"/>
</dbReference>
<feature type="domain" description="Ribosomal protein eL8/eL30/eS12/Gadd45" evidence="3">
    <location>
        <begin position="1076"/>
        <end position="1160"/>
    </location>
</feature>
<keyword evidence="6" id="KW-1185">Reference proteome</keyword>
<evidence type="ECO:0000256" key="1">
    <source>
        <dbReference type="SAM" id="Coils"/>
    </source>
</evidence>
<evidence type="ECO:0000313" key="4">
    <source>
        <dbReference type="EMBL" id="CAI4003851.1"/>
    </source>
</evidence>
<dbReference type="GO" id="GO:0005739">
    <property type="term" value="C:mitochondrion"/>
    <property type="evidence" value="ECO:0007669"/>
    <property type="project" value="TreeGrafter"/>
</dbReference>
<comment type="caution">
    <text evidence="4">The sequence shown here is derived from an EMBL/GenBank/DDBJ whole genome shotgun (WGS) entry which is preliminary data.</text>
</comment>
<dbReference type="Gene3D" id="3.30.1330.30">
    <property type="match status" value="1"/>
</dbReference>
<feature type="compositionally biased region" description="Acidic residues" evidence="2">
    <location>
        <begin position="969"/>
        <end position="996"/>
    </location>
</feature>
<organism evidence="4">
    <name type="scientific">Cladocopium goreaui</name>
    <dbReference type="NCBI Taxonomy" id="2562237"/>
    <lineage>
        <taxon>Eukaryota</taxon>
        <taxon>Sar</taxon>
        <taxon>Alveolata</taxon>
        <taxon>Dinophyceae</taxon>
        <taxon>Suessiales</taxon>
        <taxon>Symbiodiniaceae</taxon>
        <taxon>Cladocopium</taxon>
    </lineage>
</organism>
<evidence type="ECO:0000313" key="6">
    <source>
        <dbReference type="Proteomes" id="UP001152797"/>
    </source>
</evidence>
<dbReference type="EMBL" id="CAMXCT010003334">
    <property type="protein sequence ID" value="CAI4003851.1"/>
    <property type="molecule type" value="Genomic_DNA"/>
</dbReference>
<evidence type="ECO:0000313" key="5">
    <source>
        <dbReference type="EMBL" id="CAL4791163.1"/>
    </source>
</evidence>
<dbReference type="GO" id="GO:0035368">
    <property type="term" value="F:selenocysteine insertion sequence binding"/>
    <property type="evidence" value="ECO:0007669"/>
    <property type="project" value="InterPro"/>
</dbReference>
<protein>
    <recommendedName>
        <fullName evidence="3">Ribosomal protein eL8/eL30/eS12/Gadd45 domain-containing protein</fullName>
    </recommendedName>
</protein>
<dbReference type="GO" id="GO:0043021">
    <property type="term" value="F:ribonucleoprotein complex binding"/>
    <property type="evidence" value="ECO:0007669"/>
    <property type="project" value="TreeGrafter"/>
</dbReference>
<proteinExistence type="predicted"/>
<dbReference type="InterPro" id="IPR004038">
    <property type="entry name" value="Ribosomal_eL8/eL30/eS12/Gad45"/>
</dbReference>
<dbReference type="PANTHER" id="PTHR13284">
    <property type="entry name" value="GH01354P"/>
    <property type="match status" value="1"/>
</dbReference>
<feature type="region of interest" description="Disordered" evidence="2">
    <location>
        <begin position="957"/>
        <end position="1003"/>
    </location>
</feature>
<keyword evidence="1" id="KW-0175">Coiled coil</keyword>
<reference evidence="5 6" key="2">
    <citation type="submission" date="2024-05" db="EMBL/GenBank/DDBJ databases">
        <authorList>
            <person name="Chen Y."/>
            <person name="Shah S."/>
            <person name="Dougan E. K."/>
            <person name="Thang M."/>
            <person name="Chan C."/>
        </authorList>
    </citation>
    <scope>NUCLEOTIDE SEQUENCE [LARGE SCALE GENOMIC DNA]</scope>
</reference>
<dbReference type="Pfam" id="PF01248">
    <property type="entry name" value="Ribosomal_L7Ae"/>
    <property type="match status" value="1"/>
</dbReference>
<dbReference type="Gene3D" id="1.10.220.160">
    <property type="match status" value="1"/>
</dbReference>
<accession>A0A9P1G8Q2</accession>
<dbReference type="GO" id="GO:0003730">
    <property type="term" value="F:mRNA 3'-UTR binding"/>
    <property type="evidence" value="ECO:0007669"/>
    <property type="project" value="TreeGrafter"/>
</dbReference>
<feature type="region of interest" description="Disordered" evidence="2">
    <location>
        <begin position="792"/>
        <end position="817"/>
    </location>
</feature>
<evidence type="ECO:0000259" key="3">
    <source>
        <dbReference type="Pfam" id="PF01248"/>
    </source>
</evidence>
<dbReference type="SUPFAM" id="SSF82199">
    <property type="entry name" value="SET domain"/>
    <property type="match status" value="1"/>
</dbReference>
<dbReference type="GO" id="GO:1990904">
    <property type="term" value="C:ribonucleoprotein complex"/>
    <property type="evidence" value="ECO:0007669"/>
    <property type="project" value="TreeGrafter"/>
</dbReference>
<dbReference type="SUPFAM" id="SSF55315">
    <property type="entry name" value="L30e-like"/>
    <property type="match status" value="1"/>
</dbReference>
<dbReference type="Gene3D" id="2.170.270.10">
    <property type="entry name" value="SET domain"/>
    <property type="match status" value="1"/>
</dbReference>
<dbReference type="Proteomes" id="UP001152797">
    <property type="component" value="Unassembled WGS sequence"/>
</dbReference>
<sequence>MKFGIQILQKAQRTFLKSQAAVTEATGVRTAKPASFIQIRSHGTFGTSAAQKAQALRLLQREVERSNNEDLRRLLLEVQSRLEGDGDVGKEVDAMLEKQLWKMREDQTTEDEKWQWCVAETKKTKKQKTNKEDDMEKLTNGIQSAQGSVTELQGEIKEATKRLSDLQKSSNEFKMDRQESKNEHQLALRDAKLAQEALSGAIGTLNKFYEEAAASLLQSVKPTDVAEAPETWSKGFSGTGQDGKGPGEAIIKVLEDCSADFAQMEAETKSQEVQEEADFDKEMIDAKKEKVRLQTEKSSKEEEEARLSEKIRDMSEKKKMTDRSVALLAKYHEDLSQKCNQTAYEARTAERKVSKVELQKSQELFQRPSTALPLATQLFVAVLHEKIEQLKQLEGHQQQWASTARTLYDGLKEEVAQSISFERFLELFAQCAANAHEVDGAQGAAIFVLGSMAEHSCRPNAFKNVQGSQLTVRAMEDLVLGEKTPELCCAFRCPECEGPCCPSTPCTELGGFCELLCEECGLRCSGEQLEAFKKAETLEEFKGLGWGGSDCTLGAAPDLGDGTAIQPGPLGGASSQVPAATALQIFPQLFEAFGRLREEGHPFLSQLAQREAESWEKAHPEDPDADAAWHRAAELFALSHGAESREAAQCRARILPQALLKEAFDASAESMLISLCSLAGRLQRFDGMRWVFTVLSSLVLIRARHFENDDSLDSVDADDSLEEGFKPADPWRVGAQRVDGNDCKNVIKLGDQAYNCPSYYVASDLTTGSCRTPCFNPTKSCLARCSQGPRAMPPFQRRDVTGSSGGGSSPQDSPEAGKRVWVGLSLAHRLGAAKRGSREAVSALHVWTSGDSMNDLPMAPLSAMAEPSRVRAQGVSKSILEQSEMDLTNLRIGKQRLVSKKKRLSCLGEGKLKKTILEDREYRAPGSVLPLAENAPRPVGLVAAPAVVEPFMPSWCMEEEEASERQKVEEEEEKENDLGEEPDEPEEAEEPDEPVDEKEREEKARDALLAMSISETLQRLTALPTLSGARPKAATADLEVRHYVHQELSDELDEKVKFVLGELVRFQERAKEQNAMKYAKLKRFCVGLREAKRAINRKKCKGLVVAPNLEVSTLEGGLDDTVEELIELARENEVPVIFALSRNRIGKAMGKSIRLSIVALHSVDGVHQQFKELVKLAEELRPLGQSPRWNWDGAGV</sequence>
<feature type="coiled-coil region" evidence="1">
    <location>
        <begin position="142"/>
        <end position="176"/>
    </location>
</feature>
<dbReference type="EMBL" id="CAMXCT020003334">
    <property type="protein sequence ID" value="CAL1157226.1"/>
    <property type="molecule type" value="Genomic_DNA"/>
</dbReference>
<dbReference type="AlphaFoldDB" id="A0A9P1G8Q2"/>
<dbReference type="InterPro" id="IPR029064">
    <property type="entry name" value="Ribosomal_eL30-like_sf"/>
</dbReference>
<name>A0A9P1G8Q2_9DINO</name>